<evidence type="ECO:0000313" key="5">
    <source>
        <dbReference type="Proteomes" id="UP001320420"/>
    </source>
</evidence>
<dbReference type="PANTHER" id="PTHR47706">
    <property type="entry name" value="NMRA-LIKE FAMILY PROTEIN"/>
    <property type="match status" value="1"/>
</dbReference>
<organism evidence="4 5">
    <name type="scientific">Diatrype stigma</name>
    <dbReference type="NCBI Taxonomy" id="117547"/>
    <lineage>
        <taxon>Eukaryota</taxon>
        <taxon>Fungi</taxon>
        <taxon>Dikarya</taxon>
        <taxon>Ascomycota</taxon>
        <taxon>Pezizomycotina</taxon>
        <taxon>Sordariomycetes</taxon>
        <taxon>Xylariomycetidae</taxon>
        <taxon>Xylariales</taxon>
        <taxon>Diatrypaceae</taxon>
        <taxon>Diatrype</taxon>
    </lineage>
</organism>
<keyword evidence="2" id="KW-0560">Oxidoreductase</keyword>
<dbReference type="CDD" id="cd05259">
    <property type="entry name" value="PCBER_SDR_a"/>
    <property type="match status" value="1"/>
</dbReference>
<dbReference type="EMBL" id="JAKJXP020000126">
    <property type="protein sequence ID" value="KAK7744000.1"/>
    <property type="molecule type" value="Genomic_DNA"/>
</dbReference>
<dbReference type="InterPro" id="IPR036291">
    <property type="entry name" value="NAD(P)-bd_dom_sf"/>
</dbReference>
<comment type="caution">
    <text evidence="4">The sequence shown here is derived from an EMBL/GenBank/DDBJ whole genome shotgun (WGS) entry which is preliminary data.</text>
</comment>
<evidence type="ECO:0000256" key="2">
    <source>
        <dbReference type="ARBA" id="ARBA00023002"/>
    </source>
</evidence>
<dbReference type="SUPFAM" id="SSF51735">
    <property type="entry name" value="NAD(P)-binding Rossmann-fold domains"/>
    <property type="match status" value="1"/>
</dbReference>
<accession>A0AAN9U9L5</accession>
<keyword evidence="1" id="KW-0521">NADP</keyword>
<dbReference type="AlphaFoldDB" id="A0AAN9U9L5"/>
<evidence type="ECO:0000256" key="1">
    <source>
        <dbReference type="ARBA" id="ARBA00022857"/>
    </source>
</evidence>
<keyword evidence="5" id="KW-1185">Reference proteome</keyword>
<gene>
    <name evidence="4" type="ORF">SLS62_010361</name>
</gene>
<reference evidence="4 5" key="1">
    <citation type="submission" date="2024-02" db="EMBL/GenBank/DDBJ databases">
        <title>De novo assembly and annotation of 12 fungi associated with fruit tree decline syndrome in Ontario, Canada.</title>
        <authorList>
            <person name="Sulman M."/>
            <person name="Ellouze W."/>
            <person name="Ilyukhin E."/>
        </authorList>
    </citation>
    <scope>NUCLEOTIDE SEQUENCE [LARGE SCALE GENOMIC DNA]</scope>
    <source>
        <strain evidence="4 5">M11/M66-122</strain>
    </source>
</reference>
<dbReference type="InterPro" id="IPR051609">
    <property type="entry name" value="NmrA/Isoflavone_reductase-like"/>
</dbReference>
<dbReference type="InterPro" id="IPR045312">
    <property type="entry name" value="PCBER-like"/>
</dbReference>
<dbReference type="Gene3D" id="3.40.50.720">
    <property type="entry name" value="NAD(P)-binding Rossmann-like Domain"/>
    <property type="match status" value="1"/>
</dbReference>
<sequence>MSVIKNVTLVGGSGHLGACVLEKLVASQKFNVRVLKRAGSSSSYLAGAEVIEADFASLESLKAGFQDQDAVVSIVGEAGIPGQKLMVDAAIAAGVKRFLPSNFGSNMANPNARQLPVFAHKVAVEEYLIEKSKASALTYTFVYNGGFLDFCLQNNILLDISKYQPKLFDGGDYTFSSTTMPAVGDAVVGVLTHPVETQNRAVYVSEVVTSQNRVLALAKQLAPSKPWEPVNVDLDRLFTASREKFVQGQHDLSTVVPILIKSMLSPEFGGRFDVNDNKLLGIEEKSEEFVLDLLRPLLK</sequence>
<proteinExistence type="predicted"/>
<dbReference type="GO" id="GO:0016491">
    <property type="term" value="F:oxidoreductase activity"/>
    <property type="evidence" value="ECO:0007669"/>
    <property type="project" value="UniProtKB-KW"/>
</dbReference>
<feature type="domain" description="NmrA-like" evidence="3">
    <location>
        <begin position="5"/>
        <end position="217"/>
    </location>
</feature>
<dbReference type="Proteomes" id="UP001320420">
    <property type="component" value="Unassembled WGS sequence"/>
</dbReference>
<dbReference type="Pfam" id="PF05368">
    <property type="entry name" value="NmrA"/>
    <property type="match status" value="1"/>
</dbReference>
<evidence type="ECO:0000259" key="3">
    <source>
        <dbReference type="Pfam" id="PF05368"/>
    </source>
</evidence>
<protein>
    <recommendedName>
        <fullName evidence="3">NmrA-like domain-containing protein</fullName>
    </recommendedName>
</protein>
<dbReference type="PANTHER" id="PTHR47706:SF1">
    <property type="entry name" value="CIPA-LIKE, PUTATIVE (AFU_ORTHOLOGUE AFUA_1G12460)-RELATED"/>
    <property type="match status" value="1"/>
</dbReference>
<name>A0AAN9U9L5_9PEZI</name>
<dbReference type="InterPro" id="IPR008030">
    <property type="entry name" value="NmrA-like"/>
</dbReference>
<evidence type="ECO:0000313" key="4">
    <source>
        <dbReference type="EMBL" id="KAK7744000.1"/>
    </source>
</evidence>